<protein>
    <recommendedName>
        <fullName evidence="2">Fe2OG dioxygenase domain-containing protein</fullName>
    </recommendedName>
</protein>
<organism evidence="3 4">
    <name type="scientific">Ceriporiopsis subvermispora (strain B)</name>
    <name type="common">White-rot fungus</name>
    <name type="synonym">Gelatoporia subvermispora</name>
    <dbReference type="NCBI Taxonomy" id="914234"/>
    <lineage>
        <taxon>Eukaryota</taxon>
        <taxon>Fungi</taxon>
        <taxon>Dikarya</taxon>
        <taxon>Basidiomycota</taxon>
        <taxon>Agaricomycotina</taxon>
        <taxon>Agaricomycetes</taxon>
        <taxon>Polyporales</taxon>
        <taxon>Gelatoporiaceae</taxon>
        <taxon>Gelatoporia</taxon>
    </lineage>
</organism>
<dbReference type="Gene3D" id="2.60.120.590">
    <property type="entry name" value="Alpha-ketoglutarate-dependent dioxygenase AlkB-like"/>
    <property type="match status" value="1"/>
</dbReference>
<dbReference type="GO" id="GO:0051213">
    <property type="term" value="F:dioxygenase activity"/>
    <property type="evidence" value="ECO:0007669"/>
    <property type="project" value="InterPro"/>
</dbReference>
<dbReference type="InterPro" id="IPR037151">
    <property type="entry name" value="AlkB-like_sf"/>
</dbReference>
<dbReference type="AlphaFoldDB" id="M2QZ28"/>
<dbReference type="PANTHER" id="PTHR31212">
    <property type="entry name" value="ALPHA-KETOGLUTARATE-DEPENDENT DIOXYGENASE ALKB HOMOLOG 3"/>
    <property type="match status" value="1"/>
</dbReference>
<sequence length="319" mass="35451">MNVAAPTRSDRRKANEECNFLGPGDPMGEGDTSLVLDFLPPDLASVAFEALLREVQWSTMHHRGGEVPRRVAVEGEMNTDGSFPIYRHPADESPPLHPFSPTVARIREHVERVLQQPVNHVLIQHYRTGADYISEHSDKTIDVVRGSKIVNVSLGAQRVMTLRTKKDATAPHSSGPDELADDVSSGSTPGARRGIQRIPLLHNSMFVMGLKTNARWMHGIRHDKRPMTLKTDAERAADGARISLTFRHIGTFLTRDQTRIYGQGGRSKTPNDARPVVLGGPEAEKLIIAFGNENHQSEFDWDANYGEGYDVLHFNVRAE</sequence>
<gene>
    <name evidence="3" type="ORF">CERSUDRAFT_120047</name>
</gene>
<proteinExistence type="predicted"/>
<dbReference type="STRING" id="914234.M2QZ28"/>
<dbReference type="InterPro" id="IPR005123">
    <property type="entry name" value="Oxoglu/Fe-dep_dioxygenase_dom"/>
</dbReference>
<keyword evidence="4" id="KW-1185">Reference proteome</keyword>
<dbReference type="PANTHER" id="PTHR31212:SF5">
    <property type="entry name" value="ISOCHORISMATASE FAMILY PROTEIN FAMILY (AFU_ORTHOLOGUE AFUA_3G14500)"/>
    <property type="match status" value="1"/>
</dbReference>
<dbReference type="EMBL" id="KB445822">
    <property type="protein sequence ID" value="EMD31187.1"/>
    <property type="molecule type" value="Genomic_DNA"/>
</dbReference>
<feature type="region of interest" description="Disordered" evidence="1">
    <location>
        <begin position="163"/>
        <end position="195"/>
    </location>
</feature>
<evidence type="ECO:0000256" key="1">
    <source>
        <dbReference type="SAM" id="MobiDB-lite"/>
    </source>
</evidence>
<feature type="domain" description="Fe2OG dioxygenase" evidence="2">
    <location>
        <begin position="117"/>
        <end position="250"/>
    </location>
</feature>
<evidence type="ECO:0000313" key="4">
    <source>
        <dbReference type="Proteomes" id="UP000016930"/>
    </source>
</evidence>
<evidence type="ECO:0000259" key="2">
    <source>
        <dbReference type="PROSITE" id="PS51471"/>
    </source>
</evidence>
<dbReference type="OrthoDB" id="445341at2759"/>
<dbReference type="GO" id="GO:0006307">
    <property type="term" value="P:DNA alkylation repair"/>
    <property type="evidence" value="ECO:0007669"/>
    <property type="project" value="InterPro"/>
</dbReference>
<accession>M2QZ28</accession>
<dbReference type="HOGENOM" id="CLU_054792_0_0_1"/>
<dbReference type="InterPro" id="IPR032854">
    <property type="entry name" value="ALKBH3"/>
</dbReference>
<dbReference type="PROSITE" id="PS51471">
    <property type="entry name" value="FE2OG_OXY"/>
    <property type="match status" value="1"/>
</dbReference>
<name>M2QZ28_CERS8</name>
<dbReference type="Proteomes" id="UP000016930">
    <property type="component" value="Unassembled WGS sequence"/>
</dbReference>
<dbReference type="Pfam" id="PF13532">
    <property type="entry name" value="2OG-FeII_Oxy_2"/>
    <property type="match status" value="1"/>
</dbReference>
<feature type="region of interest" description="Disordered" evidence="1">
    <location>
        <begin position="1"/>
        <end position="26"/>
    </location>
</feature>
<dbReference type="InterPro" id="IPR027450">
    <property type="entry name" value="AlkB-like"/>
</dbReference>
<dbReference type="SUPFAM" id="SSF51197">
    <property type="entry name" value="Clavaminate synthase-like"/>
    <property type="match status" value="1"/>
</dbReference>
<reference evidence="3 4" key="1">
    <citation type="journal article" date="2012" name="Proc. Natl. Acad. Sci. U.S.A.">
        <title>Comparative genomics of Ceriporiopsis subvermispora and Phanerochaete chrysosporium provide insight into selective ligninolysis.</title>
        <authorList>
            <person name="Fernandez-Fueyo E."/>
            <person name="Ruiz-Duenas F.J."/>
            <person name="Ferreira P."/>
            <person name="Floudas D."/>
            <person name="Hibbett D.S."/>
            <person name="Canessa P."/>
            <person name="Larrondo L.F."/>
            <person name="James T.Y."/>
            <person name="Seelenfreund D."/>
            <person name="Lobos S."/>
            <person name="Polanco R."/>
            <person name="Tello M."/>
            <person name="Honda Y."/>
            <person name="Watanabe T."/>
            <person name="Watanabe T."/>
            <person name="Ryu J.S."/>
            <person name="Kubicek C.P."/>
            <person name="Schmoll M."/>
            <person name="Gaskell J."/>
            <person name="Hammel K.E."/>
            <person name="St John F.J."/>
            <person name="Vanden Wymelenberg A."/>
            <person name="Sabat G."/>
            <person name="Splinter BonDurant S."/>
            <person name="Syed K."/>
            <person name="Yadav J.S."/>
            <person name="Doddapaneni H."/>
            <person name="Subramanian V."/>
            <person name="Lavin J.L."/>
            <person name="Oguiza J.A."/>
            <person name="Perez G."/>
            <person name="Pisabarro A.G."/>
            <person name="Ramirez L."/>
            <person name="Santoyo F."/>
            <person name="Master E."/>
            <person name="Coutinho P.M."/>
            <person name="Henrissat B."/>
            <person name="Lombard V."/>
            <person name="Magnuson J.K."/>
            <person name="Kuees U."/>
            <person name="Hori C."/>
            <person name="Igarashi K."/>
            <person name="Samejima M."/>
            <person name="Held B.W."/>
            <person name="Barry K.W."/>
            <person name="LaButti K.M."/>
            <person name="Lapidus A."/>
            <person name="Lindquist E.A."/>
            <person name="Lucas S.M."/>
            <person name="Riley R."/>
            <person name="Salamov A.A."/>
            <person name="Hoffmeister D."/>
            <person name="Schwenk D."/>
            <person name="Hadar Y."/>
            <person name="Yarden O."/>
            <person name="de Vries R.P."/>
            <person name="Wiebenga A."/>
            <person name="Stenlid J."/>
            <person name="Eastwood D."/>
            <person name="Grigoriev I.V."/>
            <person name="Berka R.M."/>
            <person name="Blanchette R.A."/>
            <person name="Kersten P."/>
            <person name="Martinez A.T."/>
            <person name="Vicuna R."/>
            <person name="Cullen D."/>
        </authorList>
    </citation>
    <scope>NUCLEOTIDE SEQUENCE [LARGE SCALE GENOMIC DNA]</scope>
    <source>
        <strain evidence="3 4">B</strain>
    </source>
</reference>
<evidence type="ECO:0000313" key="3">
    <source>
        <dbReference type="EMBL" id="EMD31187.1"/>
    </source>
</evidence>